<keyword evidence="2" id="KW-1185">Reference proteome</keyword>
<proteinExistence type="predicted"/>
<accession>A0A915K3K5</accession>
<dbReference type="AlphaFoldDB" id="A0A915K3K5"/>
<organism evidence="2 3">
    <name type="scientific">Romanomermis culicivorax</name>
    <name type="common">Nematode worm</name>
    <dbReference type="NCBI Taxonomy" id="13658"/>
    <lineage>
        <taxon>Eukaryota</taxon>
        <taxon>Metazoa</taxon>
        <taxon>Ecdysozoa</taxon>
        <taxon>Nematoda</taxon>
        <taxon>Enoplea</taxon>
        <taxon>Dorylaimia</taxon>
        <taxon>Mermithida</taxon>
        <taxon>Mermithoidea</taxon>
        <taxon>Mermithidae</taxon>
        <taxon>Romanomermis</taxon>
    </lineage>
</organism>
<dbReference type="Proteomes" id="UP000887565">
    <property type="component" value="Unplaced"/>
</dbReference>
<reference evidence="3" key="1">
    <citation type="submission" date="2022-11" db="UniProtKB">
        <authorList>
            <consortium name="WormBaseParasite"/>
        </authorList>
    </citation>
    <scope>IDENTIFICATION</scope>
</reference>
<name>A0A915K3K5_ROMCU</name>
<dbReference type="WBParaSite" id="nRc.2.0.1.t32413-RA">
    <property type="protein sequence ID" value="nRc.2.0.1.t32413-RA"/>
    <property type="gene ID" value="nRc.2.0.1.g32413"/>
</dbReference>
<evidence type="ECO:0000256" key="1">
    <source>
        <dbReference type="SAM" id="MobiDB-lite"/>
    </source>
</evidence>
<evidence type="ECO:0000313" key="3">
    <source>
        <dbReference type="WBParaSite" id="nRc.2.0.1.t32413-RA"/>
    </source>
</evidence>
<evidence type="ECO:0000313" key="2">
    <source>
        <dbReference type="Proteomes" id="UP000887565"/>
    </source>
</evidence>
<feature type="region of interest" description="Disordered" evidence="1">
    <location>
        <begin position="65"/>
        <end position="87"/>
    </location>
</feature>
<sequence>MTYADSLAEFVNKLKADTTAWKEFNGFFRLFFSFFSYIQYEIYNDRQNCDEKVTNTMIIRRQFDNGDDENIDQNGDDKLFDDNNDLG</sequence>
<protein>
    <submittedName>
        <fullName evidence="3">Uncharacterized protein</fullName>
    </submittedName>
</protein>